<dbReference type="AlphaFoldDB" id="A0A4R4QEZ6"/>
<proteinExistence type="predicted"/>
<evidence type="ECO:0000313" key="2">
    <source>
        <dbReference type="EMBL" id="TDC34040.1"/>
    </source>
</evidence>
<protein>
    <submittedName>
        <fullName evidence="2">Uncharacterized protein</fullName>
    </submittedName>
</protein>
<comment type="caution">
    <text evidence="2">The sequence shown here is derived from an EMBL/GenBank/DDBJ whole genome shotgun (WGS) entry which is preliminary data.</text>
</comment>
<gene>
    <name evidence="2" type="ORF">E1261_04865</name>
</gene>
<evidence type="ECO:0000313" key="3">
    <source>
        <dbReference type="Proteomes" id="UP000295075"/>
    </source>
</evidence>
<feature type="region of interest" description="Disordered" evidence="1">
    <location>
        <begin position="94"/>
        <end position="116"/>
    </location>
</feature>
<dbReference type="RefSeq" id="WP_132402476.1">
    <property type="nucleotide sequence ID" value="NZ_SMKA01000010.1"/>
</dbReference>
<name>A0A4R4QEZ6_9ACTN</name>
<dbReference type="Proteomes" id="UP000295075">
    <property type="component" value="Unassembled WGS sequence"/>
</dbReference>
<reference evidence="2 3" key="1">
    <citation type="submission" date="2019-03" db="EMBL/GenBank/DDBJ databases">
        <title>Draft genome sequences of novel Actinobacteria.</title>
        <authorList>
            <person name="Sahin N."/>
            <person name="Ay H."/>
            <person name="Saygin H."/>
        </authorList>
    </citation>
    <scope>NUCLEOTIDE SEQUENCE [LARGE SCALE GENOMIC DNA]</scope>
    <source>
        <strain evidence="2 3">JCM 30547</strain>
    </source>
</reference>
<sequence>MGASDRAAALRRARERQARIEAATARTVLAHSNVKRAVEAKAQAMERHDERIAAAELTSETETTLLAKVCGSAEAAAEILGISQREVRRMVRAERERQAVDQPRARGWEVQHDDTA</sequence>
<keyword evidence="3" id="KW-1185">Reference proteome</keyword>
<organism evidence="2 3">
    <name type="scientific">Kribbella albertanoniae</name>
    <dbReference type="NCBI Taxonomy" id="1266829"/>
    <lineage>
        <taxon>Bacteria</taxon>
        <taxon>Bacillati</taxon>
        <taxon>Actinomycetota</taxon>
        <taxon>Actinomycetes</taxon>
        <taxon>Propionibacteriales</taxon>
        <taxon>Kribbellaceae</taxon>
        <taxon>Kribbella</taxon>
    </lineage>
</organism>
<dbReference type="EMBL" id="SMKA01000010">
    <property type="protein sequence ID" value="TDC34040.1"/>
    <property type="molecule type" value="Genomic_DNA"/>
</dbReference>
<accession>A0A4R4QEZ6</accession>
<evidence type="ECO:0000256" key="1">
    <source>
        <dbReference type="SAM" id="MobiDB-lite"/>
    </source>
</evidence>